<dbReference type="Proteomes" id="UP000707356">
    <property type="component" value="Unassembled WGS sequence"/>
</dbReference>
<comment type="caution">
    <text evidence="2">The sequence shown here is derived from an EMBL/GenBank/DDBJ whole genome shotgun (WGS) entry which is preliminary data.</text>
</comment>
<evidence type="ECO:0000313" key="3">
    <source>
        <dbReference type="Proteomes" id="UP000707356"/>
    </source>
</evidence>
<dbReference type="AlphaFoldDB" id="A0A951PBS4"/>
<feature type="domain" description="NurA" evidence="1">
    <location>
        <begin position="98"/>
        <end position="353"/>
    </location>
</feature>
<dbReference type="InterPro" id="IPR018977">
    <property type="entry name" value="NurA_domain"/>
</dbReference>
<name>A0A951PBS4_9CYAN</name>
<dbReference type="EMBL" id="JAHHHV010000066">
    <property type="protein sequence ID" value="MBW4466158.1"/>
    <property type="molecule type" value="Genomic_DNA"/>
</dbReference>
<dbReference type="SMART" id="SM00933">
    <property type="entry name" value="NurA"/>
    <property type="match status" value="1"/>
</dbReference>
<reference evidence="2" key="2">
    <citation type="journal article" date="2022" name="Microbiol. Resour. Announc.">
        <title>Metagenome Sequencing to Explore Phylogenomics of Terrestrial Cyanobacteria.</title>
        <authorList>
            <person name="Ward R.D."/>
            <person name="Stajich J.E."/>
            <person name="Johansen J.R."/>
            <person name="Huntemann M."/>
            <person name="Clum A."/>
            <person name="Foster B."/>
            <person name="Foster B."/>
            <person name="Roux S."/>
            <person name="Palaniappan K."/>
            <person name="Varghese N."/>
            <person name="Mukherjee S."/>
            <person name="Reddy T.B.K."/>
            <person name="Daum C."/>
            <person name="Copeland A."/>
            <person name="Chen I.A."/>
            <person name="Ivanova N.N."/>
            <person name="Kyrpides N.C."/>
            <person name="Shapiro N."/>
            <person name="Eloe-Fadrosh E.A."/>
            <person name="Pietrasiak N."/>
        </authorList>
    </citation>
    <scope>NUCLEOTIDE SEQUENCE</scope>
    <source>
        <strain evidence="2">GSE-TBD4-15B</strain>
    </source>
</reference>
<organism evidence="2 3">
    <name type="scientific">Pegethrix bostrychoides GSE-TBD4-15B</name>
    <dbReference type="NCBI Taxonomy" id="2839662"/>
    <lineage>
        <taxon>Bacteria</taxon>
        <taxon>Bacillati</taxon>
        <taxon>Cyanobacteriota</taxon>
        <taxon>Cyanophyceae</taxon>
        <taxon>Oculatellales</taxon>
        <taxon>Oculatellaceae</taxon>
        <taxon>Pegethrix</taxon>
    </lineage>
</organism>
<dbReference type="Pfam" id="PF09376">
    <property type="entry name" value="NurA"/>
    <property type="match status" value="1"/>
</dbReference>
<proteinExistence type="predicted"/>
<sequence>MSLKASQIHEILNSKRDEFAAFSQATGRQLQNYRAVLESFCAEGEPELQARSAQHPANLGARLLEPLSEAKMGIMPFGCIWQNREQSLAWVKQRLTGITTFAVDGSQIYPGKDLSIPIALVQIGWFENPHLPTGEYEKDVAIDVMTPTDLRAGHSGDPVDRQVNMRRFQMETERLMDYIRTHPQATDRLVFLDGSLVATFAQLFEEKVRRFYVECLLDLLEASQTYRVPLVAYIDTSYAQDLAVMLRTLYDLPESQSIHDAQLVNKFMKWGDRTAMLRCQRSGILADYENQADQIAFTYLKTNRDSYPARLEMPLWMVEAGLTERVIDWVRGEVIIGSGYPYVIETADQTAVLQADDRQNFFRVLQDWADEADLNLRFSRKMISKVRRR</sequence>
<accession>A0A951PBS4</accession>
<gene>
    <name evidence="2" type="ORF">KME07_12080</name>
</gene>
<evidence type="ECO:0000259" key="1">
    <source>
        <dbReference type="SMART" id="SM00933"/>
    </source>
</evidence>
<evidence type="ECO:0000313" key="2">
    <source>
        <dbReference type="EMBL" id="MBW4466158.1"/>
    </source>
</evidence>
<reference evidence="2" key="1">
    <citation type="submission" date="2021-05" db="EMBL/GenBank/DDBJ databases">
        <authorList>
            <person name="Pietrasiak N."/>
            <person name="Ward R."/>
            <person name="Stajich J.E."/>
            <person name="Kurbessoian T."/>
        </authorList>
    </citation>
    <scope>NUCLEOTIDE SEQUENCE</scope>
    <source>
        <strain evidence="2">GSE-TBD4-15B</strain>
    </source>
</reference>
<protein>
    <submittedName>
        <fullName evidence="2">DNA double-strand break repair nuclease NurA</fullName>
    </submittedName>
</protein>